<evidence type="ECO:0000313" key="3">
    <source>
        <dbReference type="Proteomes" id="UP000298652"/>
    </source>
</evidence>
<gene>
    <name evidence="2" type="ORF">SEVIR_7G108050v2</name>
</gene>
<name>A0A4U6TP88_SETVI</name>
<accession>A0A4U6TP88</accession>
<keyword evidence="3" id="KW-1185">Reference proteome</keyword>
<reference evidence="2" key="1">
    <citation type="submission" date="2019-03" db="EMBL/GenBank/DDBJ databases">
        <title>WGS assembly of Setaria viridis.</title>
        <authorList>
            <person name="Huang P."/>
            <person name="Jenkins J."/>
            <person name="Grimwood J."/>
            <person name="Barry K."/>
            <person name="Healey A."/>
            <person name="Mamidi S."/>
            <person name="Sreedasyam A."/>
            <person name="Shu S."/>
            <person name="Feldman M."/>
            <person name="Wu J."/>
            <person name="Yu Y."/>
            <person name="Chen C."/>
            <person name="Johnson J."/>
            <person name="Rokhsar D."/>
            <person name="Baxter I."/>
            <person name="Schmutz J."/>
            <person name="Brutnell T."/>
            <person name="Kellogg E."/>
        </authorList>
    </citation>
    <scope>NUCLEOTIDE SEQUENCE [LARGE SCALE GENOMIC DNA]</scope>
</reference>
<feature type="region of interest" description="Disordered" evidence="1">
    <location>
        <begin position="1"/>
        <end position="21"/>
    </location>
</feature>
<protein>
    <submittedName>
        <fullName evidence="2">Uncharacterized protein</fullName>
    </submittedName>
</protein>
<proteinExistence type="predicted"/>
<dbReference type="EMBL" id="CM016558">
    <property type="protein sequence ID" value="TKW04421.1"/>
    <property type="molecule type" value="Genomic_DNA"/>
</dbReference>
<dbReference type="Proteomes" id="UP000298652">
    <property type="component" value="Chromosome 7"/>
</dbReference>
<feature type="compositionally biased region" description="Low complexity" evidence="1">
    <location>
        <begin position="9"/>
        <end position="21"/>
    </location>
</feature>
<dbReference type="Gramene" id="TKW04421">
    <property type="protein sequence ID" value="TKW04421"/>
    <property type="gene ID" value="SEVIR_7G108050v2"/>
</dbReference>
<sequence>MAFSSARLAASPYQSSDSSLSAAATDFTFTASCSARPLNGDGGRQAWGWRRIHGGSYHTLGGRRLHRERHQPFM</sequence>
<evidence type="ECO:0000256" key="1">
    <source>
        <dbReference type="SAM" id="MobiDB-lite"/>
    </source>
</evidence>
<dbReference type="AlphaFoldDB" id="A0A4U6TP88"/>
<evidence type="ECO:0000313" key="2">
    <source>
        <dbReference type="EMBL" id="TKW04421.1"/>
    </source>
</evidence>
<organism evidence="2 3">
    <name type="scientific">Setaria viridis</name>
    <name type="common">Green bristlegrass</name>
    <name type="synonym">Setaria italica subsp. viridis</name>
    <dbReference type="NCBI Taxonomy" id="4556"/>
    <lineage>
        <taxon>Eukaryota</taxon>
        <taxon>Viridiplantae</taxon>
        <taxon>Streptophyta</taxon>
        <taxon>Embryophyta</taxon>
        <taxon>Tracheophyta</taxon>
        <taxon>Spermatophyta</taxon>
        <taxon>Magnoliopsida</taxon>
        <taxon>Liliopsida</taxon>
        <taxon>Poales</taxon>
        <taxon>Poaceae</taxon>
        <taxon>PACMAD clade</taxon>
        <taxon>Panicoideae</taxon>
        <taxon>Panicodae</taxon>
        <taxon>Paniceae</taxon>
        <taxon>Cenchrinae</taxon>
        <taxon>Setaria</taxon>
    </lineage>
</organism>